<dbReference type="OrthoDB" id="1070985at2"/>
<gene>
    <name evidence="2" type="ORF">HMPREF3226_00454</name>
</gene>
<comment type="caution">
    <text evidence="2">The sequence shown here is derived from an EMBL/GenBank/DDBJ whole genome shotgun (WGS) entry which is preliminary data.</text>
</comment>
<keyword evidence="3" id="KW-1185">Reference proteome</keyword>
<accession>A0A133QK86</accession>
<organism evidence="2 3">
    <name type="scientific">Prevotella corporis</name>
    <dbReference type="NCBI Taxonomy" id="28128"/>
    <lineage>
        <taxon>Bacteria</taxon>
        <taxon>Pseudomonadati</taxon>
        <taxon>Bacteroidota</taxon>
        <taxon>Bacteroidia</taxon>
        <taxon>Bacteroidales</taxon>
        <taxon>Prevotellaceae</taxon>
        <taxon>Prevotella</taxon>
    </lineage>
</organism>
<dbReference type="PATRIC" id="fig|28128.5.peg.456"/>
<sequence>MRNPQFLPKSPLRRIFYGRHTSTFDKNSYLYNTQSRACAPRSLDCRQPFGPWSAVRQPTDNRNAPLTRTAPDEEAIKLASEKTDQWQNRQQKMNNRRRKKTTAEEGPFLFSEEEMAGLIEKVTIVEPTETPPPAKPSAANEVAPLDDDRMIAEMVAVIRRLADMDAGRVRLIALMTTALGQQGINLRQTYNVPAVSPSPLTGYELAAWCYCTFMQAFPQMRANLQMPYAPHYQKAKEKTKETES</sequence>
<proteinExistence type="predicted"/>
<dbReference type="STRING" id="28128.HMPREF3226_00454"/>
<evidence type="ECO:0000313" key="2">
    <source>
        <dbReference type="EMBL" id="KXA43289.1"/>
    </source>
</evidence>
<dbReference type="Proteomes" id="UP000070533">
    <property type="component" value="Unassembled WGS sequence"/>
</dbReference>
<evidence type="ECO:0000256" key="1">
    <source>
        <dbReference type="SAM" id="MobiDB-lite"/>
    </source>
</evidence>
<name>A0A133QK86_9BACT</name>
<dbReference type="RefSeq" id="WP_060940166.1">
    <property type="nucleotide sequence ID" value="NZ_KQ957197.1"/>
</dbReference>
<reference evidence="3" key="1">
    <citation type="submission" date="2016-01" db="EMBL/GenBank/DDBJ databases">
        <authorList>
            <person name="Mitreva M."/>
            <person name="Pepin K.H."/>
            <person name="Mihindukulasuriya K.A."/>
            <person name="Fulton R."/>
            <person name="Fronick C."/>
            <person name="O'Laughlin M."/>
            <person name="Miner T."/>
            <person name="Herter B."/>
            <person name="Rosa B.A."/>
            <person name="Cordes M."/>
            <person name="Tomlinson C."/>
            <person name="Wollam A."/>
            <person name="Palsikar V.B."/>
            <person name="Mardis E.R."/>
            <person name="Wilson R.K."/>
        </authorList>
    </citation>
    <scope>NUCLEOTIDE SEQUENCE [LARGE SCALE GENOMIC DNA]</scope>
    <source>
        <strain evidence="3">MJR7716</strain>
    </source>
</reference>
<protein>
    <submittedName>
        <fullName evidence="2">Uncharacterized protein</fullName>
    </submittedName>
</protein>
<evidence type="ECO:0000313" key="3">
    <source>
        <dbReference type="Proteomes" id="UP000070533"/>
    </source>
</evidence>
<dbReference type="EMBL" id="LRQG01000018">
    <property type="protein sequence ID" value="KXA43289.1"/>
    <property type="molecule type" value="Genomic_DNA"/>
</dbReference>
<dbReference type="AlphaFoldDB" id="A0A133QK86"/>
<feature type="region of interest" description="Disordered" evidence="1">
    <location>
        <begin position="83"/>
        <end position="103"/>
    </location>
</feature>